<keyword evidence="2" id="KW-0805">Transcription regulation</keyword>
<comment type="similarity">
    <text evidence="1">Belongs to the LysR transcriptional regulatory family.</text>
</comment>
<dbReference type="Proteomes" id="UP000182589">
    <property type="component" value="Unassembled WGS sequence"/>
</dbReference>
<organism evidence="7 8">
    <name type="scientific">Alicyclobacillus hesperidum</name>
    <dbReference type="NCBI Taxonomy" id="89784"/>
    <lineage>
        <taxon>Bacteria</taxon>
        <taxon>Bacillati</taxon>
        <taxon>Bacillota</taxon>
        <taxon>Bacilli</taxon>
        <taxon>Bacillales</taxon>
        <taxon>Alicyclobacillaceae</taxon>
        <taxon>Alicyclobacillus</taxon>
    </lineage>
</organism>
<reference evidence="8" key="2">
    <citation type="submission" date="2016-10" db="EMBL/GenBank/DDBJ databases">
        <authorList>
            <person name="Varghese N."/>
        </authorList>
    </citation>
    <scope>NUCLEOTIDE SEQUENCE [LARGE SCALE GENOMIC DNA]</scope>
    <source>
        <strain evidence="8">DSM 12489</strain>
    </source>
</reference>
<dbReference type="SUPFAM" id="SSF53850">
    <property type="entry name" value="Periplasmic binding protein-like II"/>
    <property type="match status" value="1"/>
</dbReference>
<proteinExistence type="inferred from homology"/>
<gene>
    <name evidence="6" type="primary">yusT</name>
    <name evidence="6" type="ORF">Heshes_11680</name>
    <name evidence="7" type="ORF">SAMN04489725_103123</name>
</gene>
<reference evidence="7" key="1">
    <citation type="submission" date="2016-10" db="EMBL/GenBank/DDBJ databases">
        <authorList>
            <person name="de Groot N.N."/>
        </authorList>
    </citation>
    <scope>NUCLEOTIDE SEQUENCE [LARGE SCALE GENOMIC DNA]</scope>
    <source>
        <strain evidence="7">DSM 12489</strain>
    </source>
</reference>
<evidence type="ECO:0000313" key="6">
    <source>
        <dbReference type="EMBL" id="GLV13484.1"/>
    </source>
</evidence>
<dbReference type="GO" id="GO:0000976">
    <property type="term" value="F:transcription cis-regulatory region binding"/>
    <property type="evidence" value="ECO:0007669"/>
    <property type="project" value="TreeGrafter"/>
</dbReference>
<dbReference type="EMBL" id="BSRA01000005">
    <property type="protein sequence ID" value="GLV13484.1"/>
    <property type="molecule type" value="Genomic_DNA"/>
</dbReference>
<dbReference type="PANTHER" id="PTHR30126">
    <property type="entry name" value="HTH-TYPE TRANSCRIPTIONAL REGULATOR"/>
    <property type="match status" value="1"/>
</dbReference>
<dbReference type="InterPro" id="IPR005119">
    <property type="entry name" value="LysR_subst-bd"/>
</dbReference>
<dbReference type="PRINTS" id="PR00039">
    <property type="entry name" value="HTHLYSR"/>
</dbReference>
<evidence type="ECO:0000313" key="8">
    <source>
        <dbReference type="Proteomes" id="UP000182589"/>
    </source>
</evidence>
<name>A0A1H2RS52_9BACL</name>
<dbReference type="Proteomes" id="UP001157137">
    <property type="component" value="Unassembled WGS sequence"/>
</dbReference>
<evidence type="ECO:0000256" key="4">
    <source>
        <dbReference type="ARBA" id="ARBA00023163"/>
    </source>
</evidence>
<reference evidence="6" key="3">
    <citation type="submission" date="2023-02" db="EMBL/GenBank/DDBJ databases">
        <title>Proposal of a novel subspecies: Alicyclobacillus hesperidum subspecies aegle.</title>
        <authorList>
            <person name="Goto K."/>
            <person name="Fujii T."/>
            <person name="Yasui K."/>
            <person name="Mochida K."/>
            <person name="Kato-Tanaka Y."/>
            <person name="Morohoshi S."/>
            <person name="An S.Y."/>
            <person name="Kasai H."/>
            <person name="Yokota A."/>
        </authorList>
    </citation>
    <scope>NUCLEOTIDE SEQUENCE</scope>
    <source>
        <strain evidence="6">DSM 12766</strain>
    </source>
</reference>
<dbReference type="EMBL" id="FNOJ01000003">
    <property type="protein sequence ID" value="SDW22302.1"/>
    <property type="molecule type" value="Genomic_DNA"/>
</dbReference>
<dbReference type="InterPro" id="IPR000847">
    <property type="entry name" value="LysR_HTH_N"/>
</dbReference>
<evidence type="ECO:0000256" key="2">
    <source>
        <dbReference type="ARBA" id="ARBA00023015"/>
    </source>
</evidence>
<feature type="domain" description="HTH lysR-type" evidence="5">
    <location>
        <begin position="13"/>
        <end position="70"/>
    </location>
</feature>
<dbReference type="Gene3D" id="1.10.10.10">
    <property type="entry name" value="Winged helix-like DNA-binding domain superfamily/Winged helix DNA-binding domain"/>
    <property type="match status" value="1"/>
</dbReference>
<keyword evidence="8" id="KW-1185">Reference proteome</keyword>
<dbReference type="STRING" id="89784.SAMN04489725_103123"/>
<keyword evidence="4" id="KW-0804">Transcription</keyword>
<dbReference type="PROSITE" id="PS50931">
    <property type="entry name" value="HTH_LYSR"/>
    <property type="match status" value="1"/>
</dbReference>
<dbReference type="CDD" id="cd05466">
    <property type="entry name" value="PBP2_LTTR_substrate"/>
    <property type="match status" value="1"/>
</dbReference>
<evidence type="ECO:0000256" key="3">
    <source>
        <dbReference type="ARBA" id="ARBA00023125"/>
    </source>
</evidence>
<dbReference type="InterPro" id="IPR036390">
    <property type="entry name" value="WH_DNA-bd_sf"/>
</dbReference>
<evidence type="ECO:0000313" key="7">
    <source>
        <dbReference type="EMBL" id="SDW22302.1"/>
    </source>
</evidence>
<dbReference type="AlphaFoldDB" id="A0A1H2RS52"/>
<dbReference type="Pfam" id="PF00126">
    <property type="entry name" value="HTH_1"/>
    <property type="match status" value="1"/>
</dbReference>
<dbReference type="Gene3D" id="3.40.190.290">
    <property type="match status" value="1"/>
</dbReference>
<dbReference type="RefSeq" id="WP_244885096.1">
    <property type="nucleotide sequence ID" value="NZ_BSRA01000005.1"/>
</dbReference>
<accession>A0A1H2RS52</accession>
<dbReference type="InterPro" id="IPR036388">
    <property type="entry name" value="WH-like_DNA-bd_sf"/>
</dbReference>
<evidence type="ECO:0000259" key="5">
    <source>
        <dbReference type="PROSITE" id="PS50931"/>
    </source>
</evidence>
<sequence>MRAKYPLWEATHLETKDLQLFLAVARNKSISRTADQLYMSQSTVTNRLQRLERDLGCQLFTRTPGGVQLTAEGTRLFPLAEQMMQIEHRMLEPAARPIRTLRVMSGRAFVSTDVPRCLHHMLQVEEVRLQVRMGMYEDMVEALVGNQVDFCFLGEPIHHPRVRLVEYPADAIDLVVPIGHRFVHDLPSIGALADEPFIAFADTTAPFRRRISMLLAKYDVYPDVRMELDSIDGIKAMVAQGLGISLLPRRTLHDAAAKGVIGIALPDPQFCRPTFLAYPDAIEHEPLTKRFIEIVTEHYEREVRFKG</sequence>
<dbReference type="SUPFAM" id="SSF46785">
    <property type="entry name" value="Winged helix' DNA-binding domain"/>
    <property type="match status" value="1"/>
</dbReference>
<dbReference type="FunFam" id="1.10.10.10:FF:000001">
    <property type="entry name" value="LysR family transcriptional regulator"/>
    <property type="match status" value="1"/>
</dbReference>
<protein>
    <submittedName>
        <fullName evidence="7">DNA-binding transcriptional regulator, LysR family</fullName>
    </submittedName>
    <submittedName>
        <fullName evidence="6">HTH-type transcriptional regulator YusT</fullName>
    </submittedName>
</protein>
<dbReference type="Pfam" id="PF03466">
    <property type="entry name" value="LysR_substrate"/>
    <property type="match status" value="1"/>
</dbReference>
<keyword evidence="3 7" id="KW-0238">DNA-binding</keyword>
<dbReference type="PANTHER" id="PTHR30126:SF40">
    <property type="entry name" value="HTH-TYPE TRANSCRIPTIONAL REGULATOR GLTR"/>
    <property type="match status" value="1"/>
</dbReference>
<dbReference type="GO" id="GO:0003700">
    <property type="term" value="F:DNA-binding transcription factor activity"/>
    <property type="evidence" value="ECO:0007669"/>
    <property type="project" value="InterPro"/>
</dbReference>
<evidence type="ECO:0000256" key="1">
    <source>
        <dbReference type="ARBA" id="ARBA00009437"/>
    </source>
</evidence>